<dbReference type="GO" id="GO:0003989">
    <property type="term" value="F:acetyl-CoA carboxylase activity"/>
    <property type="evidence" value="ECO:0007669"/>
    <property type="project" value="InterPro"/>
</dbReference>
<dbReference type="EMBL" id="JACHIG010000002">
    <property type="protein sequence ID" value="MBB5031848.1"/>
    <property type="molecule type" value="Genomic_DNA"/>
</dbReference>
<evidence type="ECO:0000256" key="1">
    <source>
        <dbReference type="ARBA" id="ARBA00003761"/>
    </source>
</evidence>
<proteinExistence type="predicted"/>
<dbReference type="PROSITE" id="PS50968">
    <property type="entry name" value="BIOTINYL_LIPOYL"/>
    <property type="match status" value="1"/>
</dbReference>
<dbReference type="InterPro" id="IPR050709">
    <property type="entry name" value="Biotin_Carboxyl_Carrier/Decarb"/>
</dbReference>
<keyword evidence="4" id="KW-0276">Fatty acid metabolism</keyword>
<dbReference type="InterPro" id="IPR000089">
    <property type="entry name" value="Biotin_lipoyl"/>
</dbReference>
<dbReference type="UniPathway" id="UPA00094"/>
<evidence type="ECO:0000256" key="4">
    <source>
        <dbReference type="RuleBase" id="RU364072"/>
    </source>
</evidence>
<dbReference type="InterPro" id="IPR011053">
    <property type="entry name" value="Single_hybrid_motif"/>
</dbReference>
<organism evidence="7 8">
    <name type="scientific">Prosthecobacter vanneervenii</name>
    <dbReference type="NCBI Taxonomy" id="48466"/>
    <lineage>
        <taxon>Bacteria</taxon>
        <taxon>Pseudomonadati</taxon>
        <taxon>Verrucomicrobiota</taxon>
        <taxon>Verrucomicrobiia</taxon>
        <taxon>Verrucomicrobiales</taxon>
        <taxon>Verrucomicrobiaceae</taxon>
        <taxon>Prosthecobacter</taxon>
    </lineage>
</organism>
<evidence type="ECO:0000313" key="8">
    <source>
        <dbReference type="Proteomes" id="UP000590740"/>
    </source>
</evidence>
<accession>A0A7W8DJ76</accession>
<reference evidence="7 8" key="1">
    <citation type="submission" date="2020-08" db="EMBL/GenBank/DDBJ databases">
        <title>Genomic Encyclopedia of Type Strains, Phase IV (KMG-IV): sequencing the most valuable type-strain genomes for metagenomic binning, comparative biology and taxonomic classification.</title>
        <authorList>
            <person name="Goeker M."/>
        </authorList>
    </citation>
    <scope>NUCLEOTIDE SEQUENCE [LARGE SCALE GENOMIC DNA]</scope>
    <source>
        <strain evidence="7 8">DSM 12252</strain>
    </source>
</reference>
<dbReference type="CDD" id="cd06850">
    <property type="entry name" value="biotinyl_domain"/>
    <property type="match status" value="1"/>
</dbReference>
<dbReference type="GO" id="GO:0009317">
    <property type="term" value="C:acetyl-CoA carboxylase complex"/>
    <property type="evidence" value="ECO:0007669"/>
    <property type="project" value="InterPro"/>
</dbReference>
<dbReference type="AlphaFoldDB" id="A0A7W8DJ76"/>
<dbReference type="SUPFAM" id="SSF51230">
    <property type="entry name" value="Single hybrid motif"/>
    <property type="match status" value="1"/>
</dbReference>
<feature type="region of interest" description="Disordered" evidence="5">
    <location>
        <begin position="1"/>
        <end position="22"/>
    </location>
</feature>
<keyword evidence="4" id="KW-0444">Lipid biosynthesis</keyword>
<evidence type="ECO:0000313" key="7">
    <source>
        <dbReference type="EMBL" id="MBB5031848.1"/>
    </source>
</evidence>
<evidence type="ECO:0000256" key="5">
    <source>
        <dbReference type="SAM" id="MobiDB-lite"/>
    </source>
</evidence>
<keyword evidence="4" id="KW-0275">Fatty acid biosynthesis</keyword>
<gene>
    <name evidence="7" type="ORF">HNQ65_001416</name>
</gene>
<comment type="pathway">
    <text evidence="4">Lipid metabolism; fatty acid biosynthesis.</text>
</comment>
<evidence type="ECO:0000256" key="2">
    <source>
        <dbReference type="ARBA" id="ARBA00017562"/>
    </source>
</evidence>
<comment type="caution">
    <text evidence="7">The sequence shown here is derived from an EMBL/GenBank/DDBJ whole genome shotgun (WGS) entry which is preliminary data.</text>
</comment>
<comment type="function">
    <text evidence="1 4">This protein is a component of the acetyl coenzyme A carboxylase complex; first, biotin carboxylase catalyzes the carboxylation of the carrier protein and then the transcarboxylase transfers the carboxyl group to form malonyl-CoA.</text>
</comment>
<feature type="domain" description="Lipoyl-binding" evidence="6">
    <location>
        <begin position="113"/>
        <end position="190"/>
    </location>
</feature>
<dbReference type="GO" id="GO:0006633">
    <property type="term" value="P:fatty acid biosynthetic process"/>
    <property type="evidence" value="ECO:0007669"/>
    <property type="project" value="UniProtKB-UniPathway"/>
</dbReference>
<sequence length="191" mass="19666">MAKRTKSKPAAPAPSASSSSNDLSHIREIVQLMAGNDVSYFYSERNGAKLELRRGSDLEAVKELLKSLPASSGAPVTYAAAPVAHAPAPAAAAAAPAAAAPAPAASSAPEAVGPTINSPMVGTFYRSSAPGEKAFANVGDHVDENTTVCIIEAMKVMNEIKPEGVRGTIARVLVEDGKPVQYGQPLFELKA</sequence>
<dbReference type="Gene3D" id="2.40.50.100">
    <property type="match status" value="1"/>
</dbReference>
<dbReference type="InterPro" id="IPR001249">
    <property type="entry name" value="AcCoA_biotinCC"/>
</dbReference>
<dbReference type="RefSeq" id="WP_184338784.1">
    <property type="nucleotide sequence ID" value="NZ_JACHIG010000002.1"/>
</dbReference>
<keyword evidence="4" id="KW-0443">Lipid metabolism</keyword>
<dbReference type="PANTHER" id="PTHR45266">
    <property type="entry name" value="OXALOACETATE DECARBOXYLASE ALPHA CHAIN"/>
    <property type="match status" value="1"/>
</dbReference>
<protein>
    <recommendedName>
        <fullName evidence="2 4">Biotin carboxyl carrier protein of acetyl-CoA carboxylase</fullName>
    </recommendedName>
</protein>
<keyword evidence="3 4" id="KW-0092">Biotin</keyword>
<evidence type="ECO:0000256" key="3">
    <source>
        <dbReference type="ARBA" id="ARBA00023267"/>
    </source>
</evidence>
<dbReference type="Proteomes" id="UP000590740">
    <property type="component" value="Unassembled WGS sequence"/>
</dbReference>
<feature type="compositionally biased region" description="Low complexity" evidence="5">
    <location>
        <begin position="8"/>
        <end position="20"/>
    </location>
</feature>
<dbReference type="NCBIfam" id="TIGR00531">
    <property type="entry name" value="BCCP"/>
    <property type="match status" value="1"/>
</dbReference>
<dbReference type="Pfam" id="PF00364">
    <property type="entry name" value="Biotin_lipoyl"/>
    <property type="match status" value="1"/>
</dbReference>
<keyword evidence="8" id="KW-1185">Reference proteome</keyword>
<dbReference type="PANTHER" id="PTHR45266:SF3">
    <property type="entry name" value="OXALOACETATE DECARBOXYLASE ALPHA CHAIN"/>
    <property type="match status" value="1"/>
</dbReference>
<name>A0A7W8DJ76_9BACT</name>
<evidence type="ECO:0000259" key="6">
    <source>
        <dbReference type="PROSITE" id="PS50968"/>
    </source>
</evidence>
<dbReference type="PRINTS" id="PR01071">
    <property type="entry name" value="ACOABIOTINCC"/>
</dbReference>